<dbReference type="Proteomes" id="UP000219452">
    <property type="component" value="Unassembled WGS sequence"/>
</dbReference>
<keyword evidence="1" id="KW-1133">Transmembrane helix</keyword>
<keyword evidence="3" id="KW-1185">Reference proteome</keyword>
<name>A0A286GRM9_9BACT</name>
<evidence type="ECO:0000256" key="1">
    <source>
        <dbReference type="SAM" id="Phobius"/>
    </source>
</evidence>
<gene>
    <name evidence="2" type="ORF">SAMN06269250_5894</name>
</gene>
<evidence type="ECO:0000313" key="2">
    <source>
        <dbReference type="EMBL" id="SOD97709.1"/>
    </source>
</evidence>
<sequence length="187" mass="21591">MGRLNSFVFVTALLLLTRFGDLYTTYLVTPDLAEETNILVTRLGFGWTDFIISNILLTGIILSGNYYYYFQYRPAKIAGADNIKNYLSMAYFGDKGKFSHLFYKLPTHNQYMQIGHVGYAFPRAVIAMSLLLMTNNLLNLQDGQYSSLLRTYSYASLIKPVVYLSPFIFFLWYGVRREYRSQAHLTV</sequence>
<dbReference type="EMBL" id="OCNH01000007">
    <property type="protein sequence ID" value="SOD97709.1"/>
    <property type="molecule type" value="Genomic_DNA"/>
</dbReference>
<accession>A0A286GRM9</accession>
<feature type="transmembrane region" description="Helical" evidence="1">
    <location>
        <begin position="44"/>
        <end position="68"/>
    </location>
</feature>
<proteinExistence type="predicted"/>
<evidence type="ECO:0000313" key="3">
    <source>
        <dbReference type="Proteomes" id="UP000219452"/>
    </source>
</evidence>
<feature type="transmembrane region" description="Helical" evidence="1">
    <location>
        <begin position="154"/>
        <end position="175"/>
    </location>
</feature>
<organism evidence="2 3">
    <name type="scientific">Spirosoma fluviale</name>
    <dbReference type="NCBI Taxonomy" id="1597977"/>
    <lineage>
        <taxon>Bacteria</taxon>
        <taxon>Pseudomonadati</taxon>
        <taxon>Bacteroidota</taxon>
        <taxon>Cytophagia</taxon>
        <taxon>Cytophagales</taxon>
        <taxon>Cytophagaceae</taxon>
        <taxon>Spirosoma</taxon>
    </lineage>
</organism>
<dbReference type="AlphaFoldDB" id="A0A286GRM9"/>
<protein>
    <submittedName>
        <fullName evidence="2">Uncharacterized protein</fullName>
    </submittedName>
</protein>
<keyword evidence="1" id="KW-0812">Transmembrane</keyword>
<feature type="transmembrane region" description="Helical" evidence="1">
    <location>
        <begin position="114"/>
        <end position="134"/>
    </location>
</feature>
<keyword evidence="1" id="KW-0472">Membrane</keyword>
<reference evidence="3" key="1">
    <citation type="submission" date="2017-09" db="EMBL/GenBank/DDBJ databases">
        <authorList>
            <person name="Varghese N."/>
            <person name="Submissions S."/>
        </authorList>
    </citation>
    <scope>NUCLEOTIDE SEQUENCE [LARGE SCALE GENOMIC DNA]</scope>
    <source>
        <strain evidence="3">DSM 29961</strain>
    </source>
</reference>